<dbReference type="Pfam" id="PF00512">
    <property type="entry name" value="HisKA"/>
    <property type="match status" value="1"/>
</dbReference>
<keyword evidence="6" id="KW-0812">Transmembrane</keyword>
<dbReference type="Gene3D" id="3.40.50.2300">
    <property type="match status" value="1"/>
</dbReference>
<dbReference type="FunFam" id="3.30.565.10:FF:000010">
    <property type="entry name" value="Sensor histidine kinase RcsC"/>
    <property type="match status" value="1"/>
</dbReference>
<dbReference type="InterPro" id="IPR036890">
    <property type="entry name" value="HATPase_C_sf"/>
</dbReference>
<proteinExistence type="predicted"/>
<comment type="caution">
    <text evidence="9">The sequence shown here is derived from an EMBL/GenBank/DDBJ whole genome shotgun (WGS) entry which is preliminary data.</text>
</comment>
<dbReference type="Pfam" id="PF00072">
    <property type="entry name" value="Response_reg"/>
    <property type="match status" value="1"/>
</dbReference>
<dbReference type="Proteomes" id="UP000297567">
    <property type="component" value="Unassembled WGS sequence"/>
</dbReference>
<dbReference type="CDD" id="cd17546">
    <property type="entry name" value="REC_hyHK_CKI1_RcsC-like"/>
    <property type="match status" value="1"/>
</dbReference>
<dbReference type="PROSITE" id="PS50110">
    <property type="entry name" value="RESPONSE_REGULATORY"/>
    <property type="match status" value="1"/>
</dbReference>
<dbReference type="GO" id="GO:0000155">
    <property type="term" value="F:phosphorelay sensor kinase activity"/>
    <property type="evidence" value="ECO:0007669"/>
    <property type="project" value="InterPro"/>
</dbReference>
<accession>A0A4Z1A103</accession>
<feature type="transmembrane region" description="Helical" evidence="6">
    <location>
        <begin position="259"/>
        <end position="282"/>
    </location>
</feature>
<dbReference type="InterPro" id="IPR005467">
    <property type="entry name" value="His_kinase_dom"/>
</dbReference>
<dbReference type="AlphaFoldDB" id="A0A4Z1A103"/>
<reference evidence="9" key="1">
    <citation type="journal article" date="2019" name="PLoS Negl. Trop. Dis.">
        <title>Revisiting the worldwide diversity of Leptospira species in the environment.</title>
        <authorList>
            <person name="Vincent A.T."/>
            <person name="Schiettekatte O."/>
            <person name="Bourhy P."/>
            <person name="Veyrier F.J."/>
            <person name="Picardeau M."/>
        </authorList>
    </citation>
    <scope>NUCLEOTIDE SEQUENCE [LARGE SCALE GENOMIC DNA]</scope>
    <source>
        <strain evidence="9">201702451</strain>
    </source>
</reference>
<feature type="domain" description="Response regulatory" evidence="8">
    <location>
        <begin position="684"/>
        <end position="801"/>
    </location>
</feature>
<dbReference type="RefSeq" id="WP_135641685.1">
    <property type="nucleotide sequence ID" value="NZ_RQGH01000014.1"/>
</dbReference>
<feature type="modified residue" description="4-aspartylphosphate" evidence="5">
    <location>
        <position position="733"/>
    </location>
</feature>
<feature type="transmembrane region" description="Helical" evidence="6">
    <location>
        <begin position="294"/>
        <end position="312"/>
    </location>
</feature>
<organism evidence="9 10">
    <name type="scientific">Leptospira jelokensis</name>
    <dbReference type="NCBI Taxonomy" id="2484931"/>
    <lineage>
        <taxon>Bacteria</taxon>
        <taxon>Pseudomonadati</taxon>
        <taxon>Spirochaetota</taxon>
        <taxon>Spirochaetia</taxon>
        <taxon>Leptospirales</taxon>
        <taxon>Leptospiraceae</taxon>
        <taxon>Leptospira</taxon>
    </lineage>
</organism>
<dbReference type="InterPro" id="IPR011623">
    <property type="entry name" value="7TMR_DISM_rcpt_extracell_dom1"/>
</dbReference>
<dbReference type="PRINTS" id="PR00344">
    <property type="entry name" value="BCTRLSENSOR"/>
</dbReference>
<name>A0A4Z1A103_9LEPT</name>
<evidence type="ECO:0000259" key="8">
    <source>
        <dbReference type="PROSITE" id="PS50110"/>
    </source>
</evidence>
<keyword evidence="3 5" id="KW-0597">Phosphoprotein</keyword>
<dbReference type="InterPro" id="IPR003661">
    <property type="entry name" value="HisK_dim/P_dom"/>
</dbReference>
<dbReference type="SMART" id="SM00387">
    <property type="entry name" value="HATPase_c"/>
    <property type="match status" value="1"/>
</dbReference>
<protein>
    <recommendedName>
        <fullName evidence="2">histidine kinase</fullName>
        <ecNumber evidence="2">2.7.13.3</ecNumber>
    </recommendedName>
</protein>
<feature type="transmembrane region" description="Helical" evidence="6">
    <location>
        <begin position="230"/>
        <end position="247"/>
    </location>
</feature>
<dbReference type="InterPro" id="IPR036097">
    <property type="entry name" value="HisK_dim/P_sf"/>
</dbReference>
<evidence type="ECO:0000256" key="3">
    <source>
        <dbReference type="ARBA" id="ARBA00022553"/>
    </source>
</evidence>
<gene>
    <name evidence="9" type="ORF">EHQ62_07905</name>
</gene>
<evidence type="ECO:0000259" key="7">
    <source>
        <dbReference type="PROSITE" id="PS50109"/>
    </source>
</evidence>
<dbReference type="SMART" id="SM00388">
    <property type="entry name" value="HisKA"/>
    <property type="match status" value="1"/>
</dbReference>
<feature type="transmembrane region" description="Helical" evidence="6">
    <location>
        <begin position="352"/>
        <end position="373"/>
    </location>
</feature>
<dbReference type="Gene3D" id="1.10.287.130">
    <property type="match status" value="1"/>
</dbReference>
<sequence>MKRFLVFLKCIFLFSIVFYNLSCKKYEFSHPPNAKQGVIDLRNWDFTKDGNVLLNGEWFIHWKQWDPNPEANNPSFTKIPGNWTENFTNVLPNGYATLELKILVNPAVKSFYLQNGVTRNAFRIQTNGETIYESGKVGSDVISEIPNISIQTVSIPKTDDGVIDLRVQVSCFHYHVCGIATPYQFGTNETINKSFFEATSRDILVFASLGTLAFFHFVLFLFWRDEKTHLYFAFVCFLASIRILSIGETRLIYNYLPIGFYEIMIRINGFTFTLLYLSFVRYVQEIYPDKKYHIFYRSNYIFALLLLFAIPFNSDTYSKIQSFHLILSLFGLFTLIYPIFLGVLIKKPGAKFFLFSLVATMLLFSLDILTEFAKKGTAYLAQYGFLVFGLSQALFIADRMIQNFKNKEKLKQEKELALAEVKFKSAFLSTMSHEIRTPLNGILGMTQMLGQSNLNEEQKEYLSLIQFSGENLLLLINDILDLTKLEAGKFELRSEIILLPKFLNDIIQLFRSKLKDNHVQIILNFQNEPPTHILTDQRRFTQILSNLLSNAVKFTEKGKITVSLKTITLNGNKCILEIQIMDTGIGIPEDKVPLLFQPFQQIHSHLSEKSTGTGLGLTITKKIVEEMSGTISIESEFGKGSVFTIELPVTTTAENGNQKNKTENQNILKLTEWEKNLASHYPLKIVIADDDPINLKVSQMFLKKLGYNALLTENGRQTLEIVEAENPDFIFLDVQMPDISGIEVAKQIRSQLNRKKQPIIIALTANVMEEEKEKCLAAGMDDFMTKPLLIQDLVFMIKKWYKG</sequence>
<evidence type="ECO:0000313" key="9">
    <source>
        <dbReference type="EMBL" id="TGL69909.1"/>
    </source>
</evidence>
<dbReference type="EC" id="2.7.13.3" evidence="2"/>
<feature type="transmembrane region" description="Helical" evidence="6">
    <location>
        <begin position="324"/>
        <end position="345"/>
    </location>
</feature>
<dbReference type="Pfam" id="PF07695">
    <property type="entry name" value="7TMR-DISM_7TM"/>
    <property type="match status" value="1"/>
</dbReference>
<evidence type="ECO:0000256" key="5">
    <source>
        <dbReference type="PROSITE-ProRule" id="PRU00169"/>
    </source>
</evidence>
<dbReference type="PANTHER" id="PTHR45339">
    <property type="entry name" value="HYBRID SIGNAL TRANSDUCTION HISTIDINE KINASE J"/>
    <property type="match status" value="1"/>
</dbReference>
<evidence type="ECO:0000256" key="1">
    <source>
        <dbReference type="ARBA" id="ARBA00000085"/>
    </source>
</evidence>
<evidence type="ECO:0000256" key="2">
    <source>
        <dbReference type="ARBA" id="ARBA00012438"/>
    </source>
</evidence>
<dbReference type="SMART" id="SM00448">
    <property type="entry name" value="REC"/>
    <property type="match status" value="1"/>
</dbReference>
<keyword evidence="4" id="KW-0902">Two-component regulatory system</keyword>
<dbReference type="SUPFAM" id="SSF52172">
    <property type="entry name" value="CheY-like"/>
    <property type="match status" value="1"/>
</dbReference>
<feature type="transmembrane region" description="Helical" evidence="6">
    <location>
        <begin position="379"/>
        <end position="397"/>
    </location>
</feature>
<dbReference type="InterPro" id="IPR004358">
    <property type="entry name" value="Sig_transdc_His_kin-like_C"/>
</dbReference>
<dbReference type="CDD" id="cd16922">
    <property type="entry name" value="HATPase_EvgS-ArcB-TorS-like"/>
    <property type="match status" value="1"/>
</dbReference>
<keyword evidence="6" id="KW-0472">Membrane</keyword>
<evidence type="ECO:0000256" key="6">
    <source>
        <dbReference type="SAM" id="Phobius"/>
    </source>
</evidence>
<dbReference type="EMBL" id="RQGH01000014">
    <property type="protein sequence ID" value="TGL69909.1"/>
    <property type="molecule type" value="Genomic_DNA"/>
</dbReference>
<dbReference type="Gene3D" id="3.30.565.10">
    <property type="entry name" value="Histidine kinase-like ATPase, C-terminal domain"/>
    <property type="match status" value="1"/>
</dbReference>
<dbReference type="CDD" id="cd00082">
    <property type="entry name" value="HisKA"/>
    <property type="match status" value="1"/>
</dbReference>
<keyword evidence="6" id="KW-1133">Transmembrane helix</keyword>
<dbReference type="SUPFAM" id="SSF55874">
    <property type="entry name" value="ATPase domain of HSP90 chaperone/DNA topoisomerase II/histidine kinase"/>
    <property type="match status" value="1"/>
</dbReference>
<dbReference type="Pfam" id="PF02518">
    <property type="entry name" value="HATPase_c"/>
    <property type="match status" value="1"/>
</dbReference>
<dbReference type="PANTHER" id="PTHR45339:SF1">
    <property type="entry name" value="HYBRID SIGNAL TRANSDUCTION HISTIDINE KINASE J"/>
    <property type="match status" value="1"/>
</dbReference>
<dbReference type="InterPro" id="IPR003594">
    <property type="entry name" value="HATPase_dom"/>
</dbReference>
<dbReference type="PROSITE" id="PS50109">
    <property type="entry name" value="HIS_KIN"/>
    <property type="match status" value="1"/>
</dbReference>
<comment type="catalytic activity">
    <reaction evidence="1">
        <text>ATP + protein L-histidine = ADP + protein N-phospho-L-histidine.</text>
        <dbReference type="EC" id="2.7.13.3"/>
    </reaction>
</comment>
<dbReference type="InterPro" id="IPR001789">
    <property type="entry name" value="Sig_transdc_resp-reg_receiver"/>
</dbReference>
<evidence type="ECO:0000313" key="10">
    <source>
        <dbReference type="Proteomes" id="UP000297567"/>
    </source>
</evidence>
<keyword evidence="10" id="KW-1185">Reference proteome</keyword>
<dbReference type="SUPFAM" id="SSF47384">
    <property type="entry name" value="Homodimeric domain of signal transducing histidine kinase"/>
    <property type="match status" value="1"/>
</dbReference>
<dbReference type="InterPro" id="IPR011006">
    <property type="entry name" value="CheY-like_superfamily"/>
</dbReference>
<feature type="transmembrane region" description="Helical" evidence="6">
    <location>
        <begin position="203"/>
        <end position="223"/>
    </location>
</feature>
<evidence type="ECO:0000256" key="4">
    <source>
        <dbReference type="ARBA" id="ARBA00023012"/>
    </source>
</evidence>
<feature type="domain" description="Histidine kinase" evidence="7">
    <location>
        <begin position="430"/>
        <end position="651"/>
    </location>
</feature>